<dbReference type="EC" id="3.1.3.15" evidence="3"/>
<reference evidence="10 11" key="1">
    <citation type="submission" date="2018-10" db="EMBL/GenBank/DDBJ databases">
        <title>Fifty Aureobasidium pullulans genomes reveal a recombining polyextremotolerant generalist.</title>
        <authorList>
            <person name="Gostincar C."/>
            <person name="Turk M."/>
            <person name="Zajc J."/>
            <person name="Gunde-Cimerman N."/>
        </authorList>
    </citation>
    <scope>NUCLEOTIDE SEQUENCE [LARGE SCALE GENOMIC DNA]</scope>
    <source>
        <strain evidence="10 11">EXF-3403</strain>
    </source>
</reference>
<dbReference type="AlphaFoldDB" id="A0A4S9Y5F8"/>
<sequence>KKKKDDNSDSETSRIRKIGWQRGSGRGREAEFKLSRVAGSTNLVGSLVELELGGDQLGQVLEGLGRVEDVLHDAHGFLGLVDEFVLCLFDLGALGLCVVFLGVGLVLVVEGVVNALDTGLGRIEIEAGVLDVLTGALSELQVGVEGSAPASEEALLNALVLVQASLANLLFGDSILLQSLGERVVGTGTANVALVQQLAASQGSASDSMVEGLGLRLCLRGSGKGGLSFGGRGGARQKLDLLGDVLGQVGERLADVGRVVVCFVGVLRCDREQLLVHKLQGIDALLELNVVWRQLRLVLGLAKLLLDVLLRASRKGREGCTAQGRVSTCSCFATRSTNPMFFPNAANLSMVAASIVHLIINMPHSHHSHSGQFCAHATCTLEEMVQQAISLKMDTFALTEHIPRDTADLYPEEVDAQKLVEIFDAYYPEALRLREKYASQITILIGFEGEWIRPSSHTIIKDLLSRYNFDFFVGSIHHTLTKPIDFDHDMYYEARTIAGGSDEDVFAAFFDEQYDMLKALTPPLVGHFDLIRLKSDDPERNWTTMPAVWEKIVRNLDFVASYGGILELNSSAIRKGMSEPYPKAEICKEFVKKGGRFALSDDSHATSQVGLNFSKVLSFVENTGIEEIHYFTPKTDNSFDTSSTKSVSLEQLKKHKFFASEA</sequence>
<evidence type="ECO:0000259" key="9">
    <source>
        <dbReference type="Pfam" id="PF02811"/>
    </source>
</evidence>
<comment type="caution">
    <text evidence="10">The sequence shown here is derived from an EMBL/GenBank/DDBJ whole genome shotgun (WGS) entry which is preliminary data.</text>
</comment>
<feature type="transmembrane region" description="Helical" evidence="8">
    <location>
        <begin position="84"/>
        <end position="109"/>
    </location>
</feature>
<gene>
    <name evidence="10" type="ORF">D6C84_01143</name>
</gene>
<accession>A0A4S9Y5F8</accession>
<keyword evidence="5" id="KW-0378">Hydrolase</keyword>
<evidence type="ECO:0000256" key="4">
    <source>
        <dbReference type="ARBA" id="ARBA00022605"/>
    </source>
</evidence>
<dbReference type="InterPro" id="IPR010140">
    <property type="entry name" value="Histidinol_P_phosphatase_HisJ"/>
</dbReference>
<evidence type="ECO:0000256" key="6">
    <source>
        <dbReference type="ARBA" id="ARBA00023102"/>
    </source>
</evidence>
<protein>
    <recommendedName>
        <fullName evidence="3">histidinol-phosphatase</fullName>
        <ecNumber evidence="3">3.1.3.15</ecNumber>
    </recommendedName>
</protein>
<dbReference type="UniPathway" id="UPA00031">
    <property type="reaction ID" value="UER00013"/>
</dbReference>
<evidence type="ECO:0000313" key="10">
    <source>
        <dbReference type="EMBL" id="THZ88188.1"/>
    </source>
</evidence>
<dbReference type="GO" id="GO:0000105">
    <property type="term" value="P:L-histidine biosynthetic process"/>
    <property type="evidence" value="ECO:0007669"/>
    <property type="project" value="UniProtKB-UniPathway"/>
</dbReference>
<dbReference type="PANTHER" id="PTHR21039">
    <property type="entry name" value="HISTIDINOL PHOSPHATASE-RELATED"/>
    <property type="match status" value="1"/>
</dbReference>
<evidence type="ECO:0000256" key="5">
    <source>
        <dbReference type="ARBA" id="ARBA00022801"/>
    </source>
</evidence>
<feature type="domain" description="PHP" evidence="9">
    <location>
        <begin position="366"/>
        <end position="571"/>
    </location>
</feature>
<keyword evidence="8" id="KW-0472">Membrane</keyword>
<evidence type="ECO:0000256" key="1">
    <source>
        <dbReference type="ARBA" id="ARBA00004970"/>
    </source>
</evidence>
<dbReference type="CDD" id="cd12110">
    <property type="entry name" value="PHP_HisPPase_Hisj_like"/>
    <property type="match status" value="1"/>
</dbReference>
<dbReference type="InterPro" id="IPR004013">
    <property type="entry name" value="PHP_dom"/>
</dbReference>
<dbReference type="GO" id="GO:0005737">
    <property type="term" value="C:cytoplasm"/>
    <property type="evidence" value="ECO:0007669"/>
    <property type="project" value="TreeGrafter"/>
</dbReference>
<evidence type="ECO:0000256" key="7">
    <source>
        <dbReference type="ARBA" id="ARBA00049158"/>
    </source>
</evidence>
<dbReference type="EMBL" id="QZBT01000009">
    <property type="protein sequence ID" value="THZ88188.1"/>
    <property type="molecule type" value="Genomic_DNA"/>
</dbReference>
<dbReference type="PANTHER" id="PTHR21039:SF0">
    <property type="entry name" value="HISTIDINOL-PHOSPHATASE"/>
    <property type="match status" value="1"/>
</dbReference>
<dbReference type="InterPro" id="IPR016195">
    <property type="entry name" value="Pol/histidinol_Pase-like"/>
</dbReference>
<evidence type="ECO:0000256" key="8">
    <source>
        <dbReference type="SAM" id="Phobius"/>
    </source>
</evidence>
<name>A0A4S9Y5F8_AURPU</name>
<keyword evidence="6" id="KW-0368">Histidine biosynthesis</keyword>
<evidence type="ECO:0000256" key="2">
    <source>
        <dbReference type="ARBA" id="ARBA00009152"/>
    </source>
</evidence>
<organism evidence="10 11">
    <name type="scientific">Aureobasidium pullulans</name>
    <name type="common">Black yeast</name>
    <name type="synonym">Pullularia pullulans</name>
    <dbReference type="NCBI Taxonomy" id="5580"/>
    <lineage>
        <taxon>Eukaryota</taxon>
        <taxon>Fungi</taxon>
        <taxon>Dikarya</taxon>
        <taxon>Ascomycota</taxon>
        <taxon>Pezizomycotina</taxon>
        <taxon>Dothideomycetes</taxon>
        <taxon>Dothideomycetidae</taxon>
        <taxon>Dothideales</taxon>
        <taxon>Saccotheciaceae</taxon>
        <taxon>Aureobasidium</taxon>
    </lineage>
</organism>
<feature type="non-terminal residue" evidence="10">
    <location>
        <position position="1"/>
    </location>
</feature>
<comment type="pathway">
    <text evidence="1">Amino-acid biosynthesis; L-histidine biosynthesis; L-histidine from 5-phospho-alpha-D-ribose 1-diphosphate: step 8/9.</text>
</comment>
<dbReference type="Gene3D" id="3.20.20.140">
    <property type="entry name" value="Metal-dependent hydrolases"/>
    <property type="match status" value="1"/>
</dbReference>
<keyword evidence="4" id="KW-0028">Amino-acid biosynthesis</keyword>
<dbReference type="NCBIfam" id="TIGR01856">
    <property type="entry name" value="hisJ_fam"/>
    <property type="match status" value="1"/>
</dbReference>
<proteinExistence type="inferred from homology"/>
<dbReference type="GO" id="GO:0004401">
    <property type="term" value="F:histidinol-phosphatase activity"/>
    <property type="evidence" value="ECO:0007669"/>
    <property type="project" value="UniProtKB-EC"/>
</dbReference>
<dbReference type="SUPFAM" id="SSF89550">
    <property type="entry name" value="PHP domain-like"/>
    <property type="match status" value="1"/>
</dbReference>
<dbReference type="Pfam" id="PF02811">
    <property type="entry name" value="PHP"/>
    <property type="match status" value="1"/>
</dbReference>
<dbReference type="FunFam" id="3.20.20.140:FF:000059">
    <property type="entry name" value="Histidinol-phosphatase"/>
    <property type="match status" value="1"/>
</dbReference>
<comment type="similarity">
    <text evidence="2">Belongs to the PHP hydrolase family. HisK subfamily.</text>
</comment>
<evidence type="ECO:0000256" key="3">
    <source>
        <dbReference type="ARBA" id="ARBA00013085"/>
    </source>
</evidence>
<keyword evidence="8" id="KW-1133">Transmembrane helix</keyword>
<evidence type="ECO:0000313" key="11">
    <source>
        <dbReference type="Proteomes" id="UP000310039"/>
    </source>
</evidence>
<comment type="catalytic activity">
    <reaction evidence="7">
        <text>L-histidinol phosphate + H2O = L-histidinol + phosphate</text>
        <dbReference type="Rhea" id="RHEA:14465"/>
        <dbReference type="ChEBI" id="CHEBI:15377"/>
        <dbReference type="ChEBI" id="CHEBI:43474"/>
        <dbReference type="ChEBI" id="CHEBI:57699"/>
        <dbReference type="ChEBI" id="CHEBI:57980"/>
        <dbReference type="EC" id="3.1.3.15"/>
    </reaction>
</comment>
<keyword evidence="8" id="KW-0812">Transmembrane</keyword>
<dbReference type="Proteomes" id="UP000310039">
    <property type="component" value="Unassembled WGS sequence"/>
</dbReference>